<protein>
    <recommendedName>
        <fullName evidence="2">Acyltransferase C-terminal domain-containing protein</fullName>
    </recommendedName>
</protein>
<keyword evidence="4" id="KW-1185">Reference proteome</keyword>
<evidence type="ECO:0000313" key="4">
    <source>
        <dbReference type="Proteomes" id="UP001266305"/>
    </source>
</evidence>
<proteinExistence type="predicted"/>
<dbReference type="Proteomes" id="UP001266305">
    <property type="component" value="Unassembled WGS sequence"/>
</dbReference>
<name>A0ABQ9VZ46_SAGOE</name>
<dbReference type="EMBL" id="JASSZA010000004">
    <property type="protein sequence ID" value="KAK2114649.1"/>
    <property type="molecule type" value="Genomic_DNA"/>
</dbReference>
<evidence type="ECO:0000259" key="2">
    <source>
        <dbReference type="Pfam" id="PF16076"/>
    </source>
</evidence>
<gene>
    <name evidence="3" type="ORF">P7K49_008915</name>
</gene>
<accession>A0ABQ9VZ46</accession>
<dbReference type="Pfam" id="PF16076">
    <property type="entry name" value="Acyltransf_C"/>
    <property type="match status" value="1"/>
</dbReference>
<organism evidence="3 4">
    <name type="scientific">Saguinus oedipus</name>
    <name type="common">Cotton-top tamarin</name>
    <name type="synonym">Oedipomidas oedipus</name>
    <dbReference type="NCBI Taxonomy" id="9490"/>
    <lineage>
        <taxon>Eukaryota</taxon>
        <taxon>Metazoa</taxon>
        <taxon>Chordata</taxon>
        <taxon>Craniata</taxon>
        <taxon>Vertebrata</taxon>
        <taxon>Euteleostomi</taxon>
        <taxon>Mammalia</taxon>
        <taxon>Eutheria</taxon>
        <taxon>Euarchontoglires</taxon>
        <taxon>Primates</taxon>
        <taxon>Haplorrhini</taxon>
        <taxon>Platyrrhini</taxon>
        <taxon>Cebidae</taxon>
        <taxon>Callitrichinae</taxon>
        <taxon>Saguinus</taxon>
    </lineage>
</organism>
<comment type="caution">
    <text evidence="3">The sequence shown here is derived from an EMBL/GenBank/DDBJ whole genome shotgun (WGS) entry which is preliminary data.</text>
</comment>
<evidence type="ECO:0000313" key="3">
    <source>
        <dbReference type="EMBL" id="KAK2114649.1"/>
    </source>
</evidence>
<evidence type="ECO:0000256" key="1">
    <source>
        <dbReference type="SAM" id="MobiDB-lite"/>
    </source>
</evidence>
<reference evidence="3 4" key="1">
    <citation type="submission" date="2023-05" db="EMBL/GenBank/DDBJ databases">
        <title>B98-5 Cell Line De Novo Hybrid Assembly: An Optical Mapping Approach.</title>
        <authorList>
            <person name="Kananen K."/>
            <person name="Auerbach J.A."/>
            <person name="Kautto E."/>
            <person name="Blachly J.S."/>
        </authorList>
    </citation>
    <scope>NUCLEOTIDE SEQUENCE [LARGE SCALE GENOMIC DNA]</scope>
    <source>
        <strain evidence="3">B95-8</strain>
        <tissue evidence="3">Cell line</tissue>
    </source>
</reference>
<dbReference type="InterPro" id="IPR032098">
    <property type="entry name" value="Acyltransf_C"/>
</dbReference>
<sequence length="447" mass="49137">MTLYWHNAMHSTHTVTITPHDILAGSFHSQREERKAGSGVSVAHSGLQNRGPMGDRLWQPLLLSAWVQRVGGKEVSKPLNYVSSVGPSSWEALGCYSHGPHSLNDCSIDAHLCLKMPGKRGRHRGSLPAALTRQLPLGRAQVSPASSPRCGRVVSDTPAPFPGPPAGQQEDPHPLAQSVDLHTLHGGQAAGRRKQTLQNVTKISRKQLKGAADGKHNGSSHVAATLQSMCENQPRNDTGTFTHRSQITLLTPEEEGSEMTWEVKPDADFDMDKTERIPLEDIPEDDAKCSAWLHKLYQEKVSALGTRGPFMSQLWTRRAAMWWHRHFPGRHIIFAELSCWEAEQMCSVRVSGETLCCRLQEGWVPPLGVACAAVMVLTSLCEIGRSPPPSDRSHCLRVCLAHIDYSLNCLMMWLPLADVQEQSHMTSDSLDQACEWAAEGRGQSGGT</sequence>
<feature type="domain" description="Acyltransferase C-terminal" evidence="2">
    <location>
        <begin position="275"/>
        <end position="300"/>
    </location>
</feature>
<feature type="region of interest" description="Disordered" evidence="1">
    <location>
        <begin position="138"/>
        <end position="174"/>
    </location>
</feature>